<reference evidence="3 4" key="1">
    <citation type="submission" date="2019-07" db="EMBL/GenBank/DDBJ databases">
        <title>R&amp;d 2014.</title>
        <authorList>
            <person name="Klenk H.-P."/>
        </authorList>
    </citation>
    <scope>NUCLEOTIDE SEQUENCE [LARGE SCALE GENOMIC DNA]</scope>
    <source>
        <strain evidence="3 4">DSM 43868</strain>
    </source>
</reference>
<name>A0A562IJ89_MICOL</name>
<evidence type="ECO:0008006" key="5">
    <source>
        <dbReference type="Google" id="ProtNLM"/>
    </source>
</evidence>
<organism evidence="3 4">
    <name type="scientific">Micromonospora olivasterospora</name>
    <dbReference type="NCBI Taxonomy" id="1880"/>
    <lineage>
        <taxon>Bacteria</taxon>
        <taxon>Bacillati</taxon>
        <taxon>Actinomycetota</taxon>
        <taxon>Actinomycetes</taxon>
        <taxon>Micromonosporales</taxon>
        <taxon>Micromonosporaceae</taxon>
        <taxon>Micromonospora</taxon>
    </lineage>
</organism>
<dbReference type="SUPFAM" id="SSF81853">
    <property type="entry name" value="Family 10 polysaccharide lyase"/>
    <property type="match status" value="1"/>
</dbReference>
<proteinExistence type="predicted"/>
<protein>
    <recommendedName>
        <fullName evidence="5">Heparinase II/III-like protein</fullName>
    </recommendedName>
</protein>
<dbReference type="RefSeq" id="WP_145776922.1">
    <property type="nucleotide sequence ID" value="NZ_BAAATQ010000354.1"/>
</dbReference>
<comment type="caution">
    <text evidence="3">The sequence shown here is derived from an EMBL/GenBank/DDBJ whole genome shotgun (WGS) entry which is preliminary data.</text>
</comment>
<dbReference type="AlphaFoldDB" id="A0A562IJ89"/>
<dbReference type="PROSITE" id="PS51318">
    <property type="entry name" value="TAT"/>
    <property type="match status" value="1"/>
</dbReference>
<sequence>MATNPIPTSFRRRTLLAAAAGGAALLAVPLRAFAETSDATGTPESTETSEATASGLPLLAPLPPGAPDRTLFAPLEQRFAGYLAILPAMTNDIDETTNPGFMGGGWWRSPNAPYNARVQEHVYTLSWFHANQRPWNPYAGNAALAGRLDAALGHYLGLQHDDGSWPEYSRNEHSLPATGFGLGYLAKTLANLRQSDALPQRRTEIERALRAGMSWLLDPANGIWRTPVQWTNQVAAGLAGATLALRLQPDAALAARLTERIDFLAEHGQSPAGFFYDPTGMDINYNFEVMLPELAEIYLLTGNRAVLGMARRFTEWFGYNLLREPDGSGWLTYYAMSARTSVAYYDNAIPDPDRTNLNSAFVPDLPQLGAFLTSREDRAAARAAWAAEPGPAPGLAKQDTSPRIIAHAPYAETLPSNAEKKRAIAALPYLRQPEFAQVRRDTVVKQDYLYVRRPGLYFGAFFGTRPTSTVRSGPGFLWHPVVGTIVHAQQSDTGCWSTLLPNGNPDGRSNLVAEYQIGDREWNGKFLSPGDAPVRVHYGLPDSRITTELTLTRDSVIRSVRATSTATEQIPLVLQPQDAVTFADGTPVAYGANAAARTDGLTIRRGGTVITISWDSVRPATVTSTSRTYLRDARRRVHTLRVPHDGRIEVRITLS</sequence>
<keyword evidence="2" id="KW-0732">Signal</keyword>
<feature type="signal peptide" evidence="2">
    <location>
        <begin position="1"/>
        <end position="34"/>
    </location>
</feature>
<gene>
    <name evidence="3" type="ORF">JD77_05719</name>
</gene>
<feature type="chain" id="PRO_5021817870" description="Heparinase II/III-like protein" evidence="2">
    <location>
        <begin position="35"/>
        <end position="655"/>
    </location>
</feature>
<evidence type="ECO:0000313" key="4">
    <source>
        <dbReference type="Proteomes" id="UP000319825"/>
    </source>
</evidence>
<dbReference type="Gene3D" id="1.50.10.20">
    <property type="match status" value="1"/>
</dbReference>
<evidence type="ECO:0000256" key="2">
    <source>
        <dbReference type="SAM" id="SignalP"/>
    </source>
</evidence>
<feature type="compositionally biased region" description="Low complexity" evidence="1">
    <location>
        <begin position="39"/>
        <end position="59"/>
    </location>
</feature>
<dbReference type="OrthoDB" id="3495297at2"/>
<dbReference type="InterPro" id="IPR006311">
    <property type="entry name" value="TAT_signal"/>
</dbReference>
<accession>A0A562IJ89</accession>
<dbReference type="EMBL" id="VLKE01000001">
    <property type="protein sequence ID" value="TWH70694.1"/>
    <property type="molecule type" value="Genomic_DNA"/>
</dbReference>
<evidence type="ECO:0000313" key="3">
    <source>
        <dbReference type="EMBL" id="TWH70694.1"/>
    </source>
</evidence>
<feature type="region of interest" description="Disordered" evidence="1">
    <location>
        <begin position="37"/>
        <end position="60"/>
    </location>
</feature>
<dbReference type="Proteomes" id="UP000319825">
    <property type="component" value="Unassembled WGS sequence"/>
</dbReference>
<evidence type="ECO:0000256" key="1">
    <source>
        <dbReference type="SAM" id="MobiDB-lite"/>
    </source>
</evidence>
<keyword evidence="4" id="KW-1185">Reference proteome</keyword>